<evidence type="ECO:0000256" key="3">
    <source>
        <dbReference type="ARBA" id="ARBA00022695"/>
    </source>
</evidence>
<dbReference type="SMART" id="SM00343">
    <property type="entry name" value="ZnF_C2HC"/>
    <property type="match status" value="1"/>
</dbReference>
<dbReference type="GO" id="GO:0006508">
    <property type="term" value="P:proteolysis"/>
    <property type="evidence" value="ECO:0007669"/>
    <property type="project" value="UniProtKB-KW"/>
</dbReference>
<dbReference type="InterPro" id="IPR050951">
    <property type="entry name" value="Retrovirus_Pol_polyprotein"/>
</dbReference>
<evidence type="ECO:0000256" key="1">
    <source>
        <dbReference type="ARBA" id="ARBA00022670"/>
    </source>
</evidence>
<gene>
    <name evidence="17" type="ORF">Tci_442703</name>
</gene>
<dbReference type="GO" id="GO:0004190">
    <property type="term" value="F:aspartic-type endopeptidase activity"/>
    <property type="evidence" value="ECO:0007669"/>
    <property type="project" value="UniProtKB-KW"/>
</dbReference>
<dbReference type="Pfam" id="PF00098">
    <property type="entry name" value="zf-CCHC"/>
    <property type="match status" value="1"/>
</dbReference>
<dbReference type="PROSITE" id="PS50158">
    <property type="entry name" value="ZF_CCHC"/>
    <property type="match status" value="1"/>
</dbReference>
<dbReference type="Pfam" id="PF03732">
    <property type="entry name" value="Retrotrans_gag"/>
    <property type="match status" value="1"/>
</dbReference>
<keyword evidence="14" id="KW-0233">DNA recombination</keyword>
<dbReference type="GO" id="GO:0006310">
    <property type="term" value="P:DNA recombination"/>
    <property type="evidence" value="ECO:0007669"/>
    <property type="project" value="UniProtKB-KW"/>
</dbReference>
<name>A0A699HSB5_TANCI</name>
<dbReference type="PANTHER" id="PTHR37984">
    <property type="entry name" value="PROTEIN CBG26694"/>
    <property type="match status" value="1"/>
</dbReference>
<evidence type="ECO:0000256" key="7">
    <source>
        <dbReference type="ARBA" id="ARBA00022759"/>
    </source>
</evidence>
<evidence type="ECO:0000256" key="2">
    <source>
        <dbReference type="ARBA" id="ARBA00022679"/>
    </source>
</evidence>
<sequence length="999" mass="114612">TKLGGLLAGIHGLFSGRYSGLVRRPCHIEEKMTVKEVRGEPVMEWKTKVTTKEGIVIKLPRKFHGYKLATKEEVEENEGLKEVWKQMEYMISDNDSNLESTAKPSPEPNPDIATIIAQQLQNILAQIVTQVTANVNNANGGNGNGWNNGCSYKNFTSCNLGSLMERVRYATSYFVNKALTWWSTQVQEIGQEAMIGMSWNNFKAFLVEELCLSNEMEKLKNEFWNHTMIGAKHVAYTDRFHELAKLVPHLVTPESSRIKRQVAPVNAVKMGQNQRACYECGSLDHLRYDCPKWKQATEKKRTHWLWREKGTPETMGTKQEERHLMGMQADFSFISTKFMPLLNVEPCIVNHGYVIEIANGESVEVDRVICDFKLELGNSLFIIDLIPLGHGSFDVIVGMDWFSKDKAVIVCHEKVDTDKRGLDTSNLSGLPSKLKILEHVTIHKGMDCLPNEEIFTGLARMGYEKPSTKLTFYKAFFSSQWKFLIHTILQSMSAKRTSWNEFSFAMASAVICLSIGYHQLRVHEDDIPKTAFQTRYGHFEFTVMPFGLTNAPIVFMDLMNWEVHFLGHVVNQSGIHMDPSKIEAVKNWKATTTPSKVRSFLGLASYYRRFIANFSKIAKPLTLLTQKNKKYEFYCDASNQGLGCVLMQRGKIELFSDYECEIRYHLGKVNVVADALSRKERVKPRRVREMAMTIQFRVKEMILAAQRDVRRIILNEAYISRYPVHPGTDKMYHDMCDMYWWLGMKRDIAIYISKCLNCAKVKVGHQRPSGLLQQPDYQNGNGQITSHFWQTVQKALRKRLDFSTAYHPQADGQSERTIQTLEDMLREFVIDFGGSWDVHLPLFEFSNNNSYRSSIRCAPFEALYGRKCRPPVLWAKIEEGSLIVPELVLEMTYKVVSPWKCVVCFGKKGKLAPRYVGPFEILKRISFVANRLRLPEELNSVHDTFHVSNLKKCLADANLHVSLDKINVDTTLCFVEEPVEIMDQEIKKLKHRKIVLVKV</sequence>
<dbReference type="SUPFAM" id="SSF56672">
    <property type="entry name" value="DNA/RNA polymerases"/>
    <property type="match status" value="1"/>
</dbReference>
<dbReference type="InterPro" id="IPR041588">
    <property type="entry name" value="Integrase_H2C2"/>
</dbReference>
<keyword evidence="1" id="KW-0645">Protease</keyword>
<keyword evidence="10" id="KW-0229">DNA integration</keyword>
<keyword evidence="5" id="KW-0479">Metal-binding</keyword>
<dbReference type="Gene3D" id="3.30.70.270">
    <property type="match status" value="2"/>
</dbReference>
<proteinExistence type="predicted"/>
<keyword evidence="15" id="KW-0863">Zinc-finger</keyword>
<dbReference type="GO" id="GO:0003964">
    <property type="term" value="F:RNA-directed DNA polymerase activity"/>
    <property type="evidence" value="ECO:0007669"/>
    <property type="project" value="UniProtKB-KW"/>
</dbReference>
<dbReference type="Pfam" id="PF17921">
    <property type="entry name" value="Integrase_H2C2"/>
    <property type="match status" value="1"/>
</dbReference>
<dbReference type="GO" id="GO:0015074">
    <property type="term" value="P:DNA integration"/>
    <property type="evidence" value="ECO:0007669"/>
    <property type="project" value="UniProtKB-KW"/>
</dbReference>
<dbReference type="AlphaFoldDB" id="A0A699HSB5"/>
<keyword evidence="12" id="KW-0239">DNA-directed DNA polymerase</keyword>
<dbReference type="InterPro" id="IPR056924">
    <property type="entry name" value="SH3_Tf2-1"/>
</dbReference>
<feature type="non-terminal residue" evidence="17">
    <location>
        <position position="1"/>
    </location>
</feature>
<dbReference type="Pfam" id="PF24626">
    <property type="entry name" value="SH3_Tf2-1"/>
    <property type="match status" value="1"/>
</dbReference>
<protein>
    <recommendedName>
        <fullName evidence="16">CCHC-type domain-containing protein</fullName>
    </recommendedName>
</protein>
<dbReference type="FunFam" id="3.10.10.10:FF:000007">
    <property type="entry name" value="Retrovirus-related Pol polyprotein from transposon 17.6-like Protein"/>
    <property type="match status" value="1"/>
</dbReference>
<keyword evidence="6" id="KW-0064">Aspartyl protease</keyword>
<dbReference type="InterPro" id="IPR001878">
    <property type="entry name" value="Znf_CCHC"/>
</dbReference>
<dbReference type="PANTHER" id="PTHR37984:SF5">
    <property type="entry name" value="PROTEIN NYNRIN-LIKE"/>
    <property type="match status" value="1"/>
</dbReference>
<evidence type="ECO:0000256" key="14">
    <source>
        <dbReference type="ARBA" id="ARBA00023172"/>
    </source>
</evidence>
<dbReference type="InterPro" id="IPR043502">
    <property type="entry name" value="DNA/RNA_pol_sf"/>
</dbReference>
<dbReference type="CDD" id="cd00303">
    <property type="entry name" value="retropepsin_like"/>
    <property type="match status" value="1"/>
</dbReference>
<keyword evidence="2" id="KW-0808">Transferase</keyword>
<dbReference type="EMBL" id="BKCJ010202082">
    <property type="protein sequence ID" value="GEY70729.1"/>
    <property type="molecule type" value="Genomic_DNA"/>
</dbReference>
<evidence type="ECO:0000256" key="9">
    <source>
        <dbReference type="ARBA" id="ARBA00022842"/>
    </source>
</evidence>
<evidence type="ECO:0000256" key="15">
    <source>
        <dbReference type="PROSITE-ProRule" id="PRU00047"/>
    </source>
</evidence>
<keyword evidence="15" id="KW-0862">Zinc</keyword>
<dbReference type="InterPro" id="IPR012337">
    <property type="entry name" value="RNaseH-like_sf"/>
</dbReference>
<evidence type="ECO:0000256" key="4">
    <source>
        <dbReference type="ARBA" id="ARBA00022722"/>
    </source>
</evidence>
<dbReference type="Pfam" id="PF08284">
    <property type="entry name" value="RVP_2"/>
    <property type="match status" value="1"/>
</dbReference>
<evidence type="ECO:0000256" key="13">
    <source>
        <dbReference type="ARBA" id="ARBA00023125"/>
    </source>
</evidence>
<dbReference type="GO" id="GO:0003887">
    <property type="term" value="F:DNA-directed DNA polymerase activity"/>
    <property type="evidence" value="ECO:0007669"/>
    <property type="project" value="UniProtKB-KW"/>
</dbReference>
<evidence type="ECO:0000256" key="6">
    <source>
        <dbReference type="ARBA" id="ARBA00022750"/>
    </source>
</evidence>
<dbReference type="GO" id="GO:0003677">
    <property type="term" value="F:DNA binding"/>
    <property type="evidence" value="ECO:0007669"/>
    <property type="project" value="UniProtKB-KW"/>
</dbReference>
<keyword evidence="8" id="KW-0378">Hydrolase</keyword>
<dbReference type="InterPro" id="IPR005162">
    <property type="entry name" value="Retrotrans_gag_dom"/>
</dbReference>
<evidence type="ECO:0000256" key="11">
    <source>
        <dbReference type="ARBA" id="ARBA00022918"/>
    </source>
</evidence>
<dbReference type="Gene3D" id="2.40.70.10">
    <property type="entry name" value="Acid Proteases"/>
    <property type="match status" value="1"/>
</dbReference>
<dbReference type="GO" id="GO:0004519">
    <property type="term" value="F:endonuclease activity"/>
    <property type="evidence" value="ECO:0007669"/>
    <property type="project" value="UniProtKB-KW"/>
</dbReference>
<evidence type="ECO:0000256" key="8">
    <source>
        <dbReference type="ARBA" id="ARBA00022801"/>
    </source>
</evidence>
<dbReference type="SUPFAM" id="SSF53098">
    <property type="entry name" value="Ribonuclease H-like"/>
    <property type="match status" value="1"/>
</dbReference>
<keyword evidence="13" id="KW-0238">DNA-binding</keyword>
<dbReference type="InterPro" id="IPR021109">
    <property type="entry name" value="Peptidase_aspartic_dom_sf"/>
</dbReference>
<evidence type="ECO:0000256" key="12">
    <source>
        <dbReference type="ARBA" id="ARBA00022932"/>
    </source>
</evidence>
<dbReference type="Gene3D" id="1.10.340.70">
    <property type="match status" value="1"/>
</dbReference>
<evidence type="ECO:0000256" key="10">
    <source>
        <dbReference type="ARBA" id="ARBA00022908"/>
    </source>
</evidence>
<accession>A0A699HSB5</accession>
<dbReference type="InterPro" id="IPR036397">
    <property type="entry name" value="RNaseH_sf"/>
</dbReference>
<evidence type="ECO:0000259" key="16">
    <source>
        <dbReference type="PROSITE" id="PS50158"/>
    </source>
</evidence>
<reference evidence="17" key="1">
    <citation type="journal article" date="2019" name="Sci. Rep.">
        <title>Draft genome of Tanacetum cinerariifolium, the natural source of mosquito coil.</title>
        <authorList>
            <person name="Yamashiro T."/>
            <person name="Shiraishi A."/>
            <person name="Satake H."/>
            <person name="Nakayama K."/>
        </authorList>
    </citation>
    <scope>NUCLEOTIDE SEQUENCE</scope>
</reference>
<comment type="caution">
    <text evidence="17">The sequence shown here is derived from an EMBL/GenBank/DDBJ whole genome shotgun (WGS) entry which is preliminary data.</text>
</comment>
<keyword evidence="11" id="KW-0695">RNA-directed DNA polymerase</keyword>
<dbReference type="GO" id="GO:0008270">
    <property type="term" value="F:zinc ion binding"/>
    <property type="evidence" value="ECO:0007669"/>
    <property type="project" value="UniProtKB-KW"/>
</dbReference>
<organism evidence="17">
    <name type="scientific">Tanacetum cinerariifolium</name>
    <name type="common">Dalmatian daisy</name>
    <name type="synonym">Chrysanthemum cinerariifolium</name>
    <dbReference type="NCBI Taxonomy" id="118510"/>
    <lineage>
        <taxon>Eukaryota</taxon>
        <taxon>Viridiplantae</taxon>
        <taxon>Streptophyta</taxon>
        <taxon>Embryophyta</taxon>
        <taxon>Tracheophyta</taxon>
        <taxon>Spermatophyta</taxon>
        <taxon>Magnoliopsida</taxon>
        <taxon>eudicotyledons</taxon>
        <taxon>Gunneridae</taxon>
        <taxon>Pentapetalae</taxon>
        <taxon>asterids</taxon>
        <taxon>campanulids</taxon>
        <taxon>Asterales</taxon>
        <taxon>Asteraceae</taxon>
        <taxon>Asteroideae</taxon>
        <taxon>Anthemideae</taxon>
        <taxon>Anthemidinae</taxon>
        <taxon>Tanacetum</taxon>
    </lineage>
</organism>
<keyword evidence="7" id="KW-0255">Endonuclease</keyword>
<evidence type="ECO:0000313" key="17">
    <source>
        <dbReference type="EMBL" id="GEY70729.1"/>
    </source>
</evidence>
<keyword evidence="3" id="KW-0548">Nucleotidyltransferase</keyword>
<keyword evidence="9" id="KW-0460">Magnesium</keyword>
<evidence type="ECO:0000256" key="5">
    <source>
        <dbReference type="ARBA" id="ARBA00022723"/>
    </source>
</evidence>
<dbReference type="Gene3D" id="3.30.420.10">
    <property type="entry name" value="Ribonuclease H-like superfamily/Ribonuclease H"/>
    <property type="match status" value="1"/>
</dbReference>
<dbReference type="Gene3D" id="3.10.10.10">
    <property type="entry name" value="HIV Type 1 Reverse Transcriptase, subunit A, domain 1"/>
    <property type="match status" value="1"/>
</dbReference>
<dbReference type="InterPro" id="IPR043128">
    <property type="entry name" value="Rev_trsase/Diguanyl_cyclase"/>
</dbReference>
<keyword evidence="4" id="KW-0540">Nuclease</keyword>
<feature type="domain" description="CCHC-type" evidence="16">
    <location>
        <begin position="277"/>
        <end position="292"/>
    </location>
</feature>